<dbReference type="OrthoDB" id="56883at2"/>
<dbReference type="EMBL" id="FOKA01000003">
    <property type="protein sequence ID" value="SFA89939.1"/>
    <property type="molecule type" value="Genomic_DNA"/>
</dbReference>
<accession>A0A1I0WMG6</accession>
<dbReference type="RefSeq" id="WP_090031089.1">
    <property type="nucleotide sequence ID" value="NZ_BONM01000002.1"/>
</dbReference>
<dbReference type="PANTHER" id="PTHR30023">
    <property type="entry name" value="D-ALANYL-D-ALANINE CARBOXYPEPTIDASE"/>
    <property type="match status" value="1"/>
</dbReference>
<dbReference type="STRING" id="988821.SAMN05421867_103102"/>
<gene>
    <name evidence="3" type="ORF">SAMN05421867_103102</name>
</gene>
<evidence type="ECO:0000256" key="1">
    <source>
        <dbReference type="ARBA" id="ARBA00006096"/>
    </source>
</evidence>
<comment type="similarity">
    <text evidence="1">Belongs to the peptidase S13 family.</text>
</comment>
<dbReference type="InterPro" id="IPR000667">
    <property type="entry name" value="Peptidase_S13"/>
</dbReference>
<keyword evidence="2" id="KW-0378">Hydrolase</keyword>
<dbReference type="GO" id="GO:0006508">
    <property type="term" value="P:proteolysis"/>
    <property type="evidence" value="ECO:0007669"/>
    <property type="project" value="InterPro"/>
</dbReference>
<dbReference type="Proteomes" id="UP000199012">
    <property type="component" value="Unassembled WGS sequence"/>
</dbReference>
<dbReference type="GO" id="GO:0000270">
    <property type="term" value="P:peptidoglycan metabolic process"/>
    <property type="evidence" value="ECO:0007669"/>
    <property type="project" value="TreeGrafter"/>
</dbReference>
<dbReference type="NCBIfam" id="TIGR00666">
    <property type="entry name" value="PBP4"/>
    <property type="match status" value="1"/>
</dbReference>
<dbReference type="Pfam" id="PF02113">
    <property type="entry name" value="Peptidase_S13"/>
    <property type="match status" value="2"/>
</dbReference>
<evidence type="ECO:0000313" key="4">
    <source>
        <dbReference type="Proteomes" id="UP000199012"/>
    </source>
</evidence>
<reference evidence="4" key="1">
    <citation type="submission" date="2016-10" db="EMBL/GenBank/DDBJ databases">
        <authorList>
            <person name="Varghese N."/>
            <person name="Submissions S."/>
        </authorList>
    </citation>
    <scope>NUCLEOTIDE SEQUENCE [LARGE SCALE GENOMIC DNA]</scope>
    <source>
        <strain evidence="4">CGMCC 4.6945</strain>
    </source>
</reference>
<dbReference type="PANTHER" id="PTHR30023:SF0">
    <property type="entry name" value="PENICILLIN-SENSITIVE CARBOXYPEPTIDASE A"/>
    <property type="match status" value="1"/>
</dbReference>
<keyword evidence="3" id="KW-0121">Carboxypeptidase</keyword>
<dbReference type="PRINTS" id="PR00922">
    <property type="entry name" value="DADACBPTASE3"/>
</dbReference>
<proteinExistence type="inferred from homology"/>
<keyword evidence="4" id="KW-1185">Reference proteome</keyword>
<dbReference type="InterPro" id="IPR012338">
    <property type="entry name" value="Beta-lactam/transpept-like"/>
</dbReference>
<dbReference type="GO" id="GO:0004185">
    <property type="term" value="F:serine-type carboxypeptidase activity"/>
    <property type="evidence" value="ECO:0007669"/>
    <property type="project" value="InterPro"/>
</dbReference>
<evidence type="ECO:0000256" key="2">
    <source>
        <dbReference type="ARBA" id="ARBA00022801"/>
    </source>
</evidence>
<name>A0A1I0WMG6_9CELL</name>
<protein>
    <submittedName>
        <fullName evidence="3">D-alanyl-D-alanine carboxypeptidase / D-alanyl-D-alanine-endopeptidase (Penicillin-binding protein 4)</fullName>
    </submittedName>
</protein>
<dbReference type="Gene3D" id="3.40.710.10">
    <property type="entry name" value="DD-peptidase/beta-lactamase superfamily"/>
    <property type="match status" value="2"/>
</dbReference>
<dbReference type="AlphaFoldDB" id="A0A1I0WMG6"/>
<dbReference type="SUPFAM" id="SSF56601">
    <property type="entry name" value="beta-lactamase/transpeptidase-like"/>
    <property type="match status" value="1"/>
</dbReference>
<organism evidence="3 4">
    <name type="scientific">Cellulomonas marina</name>
    <dbReference type="NCBI Taxonomy" id="988821"/>
    <lineage>
        <taxon>Bacteria</taxon>
        <taxon>Bacillati</taxon>
        <taxon>Actinomycetota</taxon>
        <taxon>Actinomycetes</taxon>
        <taxon>Micrococcales</taxon>
        <taxon>Cellulomonadaceae</taxon>
        <taxon>Cellulomonas</taxon>
    </lineage>
</organism>
<evidence type="ECO:0000313" key="3">
    <source>
        <dbReference type="EMBL" id="SFA89939.1"/>
    </source>
</evidence>
<keyword evidence="3" id="KW-0645">Protease</keyword>
<sequence length="477" mass="47058">MHEDVREVAVGRRARALGGGVLVVVLAAGAYGVADAVDVVPGVLTLAPVPSPPPPDPTAPGAVVPDALPAVLPDLDATAPVPAVAALQAQVDALVTDPRLGPSVGVVVADAATGQDLAVADPGTARIPASTQKLLTAVAALSVLDPASTTTTSVVRGDGDTLVLVGGGDMMLAAGAGDPTAVEGHAGLGDLADQVARALTLAGTTTVRLAVDDDLFAGPTVNAAWGPADVAAGYAAPVTALAVDTARLTDAEYAPRSPDPSLAAGRVLAERLAERGITVTGPPTRAAAPDGAPVLGEVASAPLADVVHHFLDTSDNTITEVVARQVALQQGLPASFEGSTQAVLRVLAGLGVDVGTARLVDASGLAAGSALSARLLSDLLLHVLGSPDLREVATGMPVAGLTGTLADRYRTSEARGLVRAKTGSLPDVTALAGTVVDDDGRLLVFAVLADRTPGAGQLPPRAAIDVFVGGLAGCGCS</sequence>